<dbReference type="GO" id="GO:0006935">
    <property type="term" value="P:chemotaxis"/>
    <property type="evidence" value="ECO:0007669"/>
    <property type="project" value="InterPro"/>
</dbReference>
<organism evidence="6 7">
    <name type="scientific">Candidatus Weimeria bifida</name>
    <dbReference type="NCBI Taxonomy" id="2599074"/>
    <lineage>
        <taxon>Bacteria</taxon>
        <taxon>Bacillati</taxon>
        <taxon>Bacillota</taxon>
        <taxon>Clostridia</taxon>
        <taxon>Lachnospirales</taxon>
        <taxon>Lachnospiraceae</taxon>
        <taxon>Candidatus Weimeria</taxon>
    </lineage>
</organism>
<evidence type="ECO:0000256" key="3">
    <source>
        <dbReference type="PROSITE-ProRule" id="PRU00284"/>
    </source>
</evidence>
<evidence type="ECO:0000313" key="7">
    <source>
        <dbReference type="Proteomes" id="UP000460257"/>
    </source>
</evidence>
<feature type="domain" description="Methyl-accepting transducer" evidence="5">
    <location>
        <begin position="39"/>
        <end position="289"/>
    </location>
</feature>
<dbReference type="Proteomes" id="UP000460257">
    <property type="component" value="Unassembled WGS sequence"/>
</dbReference>
<keyword evidence="1 3" id="KW-0807">Transducer</keyword>
<gene>
    <name evidence="6" type="ORF">FRC54_07465</name>
</gene>
<proteinExistence type="inferred from homology"/>
<protein>
    <recommendedName>
        <fullName evidence="5">Methyl-accepting transducer domain-containing protein</fullName>
    </recommendedName>
</protein>
<dbReference type="GO" id="GO:0007165">
    <property type="term" value="P:signal transduction"/>
    <property type="evidence" value="ECO:0007669"/>
    <property type="project" value="UniProtKB-KW"/>
</dbReference>
<name>A0A6N7IZQ3_9FIRM</name>
<evidence type="ECO:0000256" key="1">
    <source>
        <dbReference type="ARBA" id="ARBA00023224"/>
    </source>
</evidence>
<dbReference type="Gene3D" id="1.10.287.950">
    <property type="entry name" value="Methyl-accepting chemotaxis protein"/>
    <property type="match status" value="1"/>
</dbReference>
<dbReference type="PANTHER" id="PTHR32089">
    <property type="entry name" value="METHYL-ACCEPTING CHEMOTAXIS PROTEIN MCPB"/>
    <property type="match status" value="1"/>
</dbReference>
<dbReference type="PANTHER" id="PTHR32089:SF112">
    <property type="entry name" value="LYSOZYME-LIKE PROTEIN-RELATED"/>
    <property type="match status" value="1"/>
</dbReference>
<dbReference type="AlphaFoldDB" id="A0A6N7IZQ3"/>
<keyword evidence="4" id="KW-0175">Coiled coil</keyword>
<dbReference type="GO" id="GO:0016020">
    <property type="term" value="C:membrane"/>
    <property type="evidence" value="ECO:0007669"/>
    <property type="project" value="InterPro"/>
</dbReference>
<feature type="coiled-coil region" evidence="4">
    <location>
        <begin position="54"/>
        <end position="81"/>
    </location>
</feature>
<comment type="caution">
    <text evidence="6">The sequence shown here is derived from an EMBL/GenBank/DDBJ whole genome shotgun (WGS) entry which is preliminary data.</text>
</comment>
<accession>A0A6N7IZQ3</accession>
<comment type="similarity">
    <text evidence="2">Belongs to the methyl-accepting chemotaxis (MCP) protein family.</text>
</comment>
<dbReference type="PRINTS" id="PR00260">
    <property type="entry name" value="CHEMTRNSDUCR"/>
</dbReference>
<keyword evidence="7" id="KW-1185">Reference proteome</keyword>
<sequence>MFGKKKKQTEQEPVEVKEKLDITKEMQPVIDSGKYILEQKDKLQQEELDTTNSLNDIKNSFEEVEKRSEEVTDTMEQFNERFKEVTSVTENFEQIIKKMLTTADDTHKNMNNVRTSSSSVNDTISTVEEVFKEFQSSFDEILDKVNAINGIANQTNLLALNASIEAARAGESGRGFAVVADQVNELSSNIKTLVASIGESMDKLNQNNNRLMNSINDTRSAIQDSMTHINETEEVVDSIKSVAGEIEDGNTNMVGVIDKCSEDMTTLQSTMEESKPYYQTVADHIDTLSTNITKKSLIFEDMTNILQQFPELVKRVEDRVERG</sequence>
<dbReference type="InterPro" id="IPR004090">
    <property type="entry name" value="Chemotax_Me-accpt_rcpt"/>
</dbReference>
<dbReference type="SMART" id="SM00283">
    <property type="entry name" value="MA"/>
    <property type="match status" value="1"/>
</dbReference>
<dbReference type="EMBL" id="VOGC01000006">
    <property type="protein sequence ID" value="MQN01742.1"/>
    <property type="molecule type" value="Genomic_DNA"/>
</dbReference>
<reference evidence="6" key="1">
    <citation type="journal article" date="2020" name="Appl. Environ. Microbiol.">
        <title>Medium-Chain Fatty Acid Synthesis by 'Candidatus Weimeria bifida' gen. nov., sp. nov., and 'Candidatus Pseudoramibacter fermentans' sp. nov.</title>
        <authorList>
            <person name="Scarborough M.J."/>
            <person name="Myers K.S."/>
            <person name="Donohue T.J."/>
            <person name="Noguera D.R."/>
        </authorList>
    </citation>
    <scope>NUCLEOTIDE SEQUENCE</scope>
    <source>
        <strain evidence="6">LCO1.1</strain>
    </source>
</reference>
<dbReference type="InterPro" id="IPR004089">
    <property type="entry name" value="MCPsignal_dom"/>
</dbReference>
<dbReference type="PROSITE" id="PS50111">
    <property type="entry name" value="CHEMOTAXIS_TRANSDUC_2"/>
    <property type="match status" value="1"/>
</dbReference>
<evidence type="ECO:0000259" key="5">
    <source>
        <dbReference type="PROSITE" id="PS50111"/>
    </source>
</evidence>
<evidence type="ECO:0000256" key="4">
    <source>
        <dbReference type="SAM" id="Coils"/>
    </source>
</evidence>
<evidence type="ECO:0000256" key="2">
    <source>
        <dbReference type="ARBA" id="ARBA00029447"/>
    </source>
</evidence>
<evidence type="ECO:0000313" key="6">
    <source>
        <dbReference type="EMBL" id="MQN01742.1"/>
    </source>
</evidence>
<dbReference type="SUPFAM" id="SSF58104">
    <property type="entry name" value="Methyl-accepting chemotaxis protein (MCP) signaling domain"/>
    <property type="match status" value="1"/>
</dbReference>
<dbReference type="GO" id="GO:0004888">
    <property type="term" value="F:transmembrane signaling receptor activity"/>
    <property type="evidence" value="ECO:0007669"/>
    <property type="project" value="InterPro"/>
</dbReference>
<dbReference type="Pfam" id="PF00015">
    <property type="entry name" value="MCPsignal"/>
    <property type="match status" value="1"/>
</dbReference>